<organism evidence="1 2">
    <name type="scientific">Achromobacter phage JWDelta</name>
    <dbReference type="NCBI Taxonomy" id="1416008"/>
    <lineage>
        <taxon>Viruses</taxon>
        <taxon>Duplodnaviria</taxon>
        <taxon>Heunggongvirae</taxon>
        <taxon>Uroviricota</taxon>
        <taxon>Caudoviricetes</taxon>
        <taxon>Schitoviridae</taxon>
        <taxon>Rothmandenesvirinae</taxon>
        <taxon>Jwalphavirus</taxon>
        <taxon>Jwalphavirus jwalpha</taxon>
    </lineage>
</organism>
<dbReference type="Proteomes" id="UP000018886">
    <property type="component" value="Segment"/>
</dbReference>
<gene>
    <name evidence="1" type="ORF">JJJA_0045</name>
</gene>
<evidence type="ECO:0000313" key="2">
    <source>
        <dbReference type="Proteomes" id="UP000018886"/>
    </source>
</evidence>
<accession>V9SI54</accession>
<reference evidence="1 2" key="1">
    <citation type="journal article" date="2014" name="Virol. J.">
        <title>First genome sequences of Achromobacter phages reveal new members of the N4 family.</title>
        <authorList>
            <person name="Wittmann J."/>
            <person name="Dreiseikelmann B."/>
            <person name="Rohde M."/>
            <person name="Meier-Kolthoff J.P."/>
            <person name="Bunk B."/>
            <person name="Rohde C."/>
        </authorList>
    </citation>
    <scope>NUCLEOTIDE SEQUENCE [LARGE SCALE GENOMIC DNA]</scope>
</reference>
<evidence type="ECO:0000313" key="1">
    <source>
        <dbReference type="EMBL" id="AHC56561.1"/>
    </source>
</evidence>
<proteinExistence type="predicted"/>
<sequence length="156" mass="17778">MRTPFFRPRPKKPVRLPIMFRGSTDMENELKIVPFVYLDNISRGTGDVEMFLTLVFRVLSGLKMCEYFPDQSKQLARVVLPSLAALWSVGNRIIKKHKVGFSGDEYKAIQAGLVQIDNMHGHVTRKEHRDIISDVGMKVGGMSLTMQSLEPYKDHV</sequence>
<name>V9SI54_9CAUD</name>
<protein>
    <submittedName>
        <fullName evidence="1">Uncharacterized protein</fullName>
    </submittedName>
</protein>
<dbReference type="EMBL" id="KF787094">
    <property type="protein sequence ID" value="AHC56561.1"/>
    <property type="molecule type" value="Genomic_DNA"/>
</dbReference>